<evidence type="ECO:0000256" key="2">
    <source>
        <dbReference type="SAM" id="MobiDB-lite"/>
    </source>
</evidence>
<dbReference type="Proteomes" id="UP001187471">
    <property type="component" value="Unassembled WGS sequence"/>
</dbReference>
<name>A0AA88RM56_9ASTE</name>
<gene>
    <name evidence="4" type="ORF">RJ640_021402</name>
</gene>
<proteinExistence type="inferred from homology"/>
<dbReference type="Gene3D" id="3.20.90.10">
    <property type="entry name" value="Tubby Protein, Chain A"/>
    <property type="match status" value="1"/>
</dbReference>
<accession>A0AA88RM56</accession>
<feature type="domain" description="Tubby C-terminal" evidence="3">
    <location>
        <begin position="160"/>
        <end position="254"/>
    </location>
</feature>
<comment type="caution">
    <text evidence="4">The sequence shown here is derived from an EMBL/GenBank/DDBJ whole genome shotgun (WGS) entry which is preliminary data.</text>
</comment>
<dbReference type="PANTHER" id="PTHR16517:SF131">
    <property type="entry name" value="TUBBY-LIKE PROTEIN 8"/>
    <property type="match status" value="1"/>
</dbReference>
<evidence type="ECO:0000313" key="4">
    <source>
        <dbReference type="EMBL" id="KAK2976600.1"/>
    </source>
</evidence>
<evidence type="ECO:0000259" key="3">
    <source>
        <dbReference type="Pfam" id="PF01167"/>
    </source>
</evidence>
<sequence length="259" mass="28477">MSNFKRCTMPRQASYNSLYVNPLTELKHNRSCSDGGSTTDAAAFGISMCRNPVMGSDNKENTVPNRGKYSGNVDKENVVPNKGSAKQLPNLKSNLKHRILKPSSLQLCMQINEPDLSLRSKIWDPIDSDNTNSANIWDYSDSEAAPASSWSTLPNRYLLCRPLPPDIGRCTCVIVKEASPKGLSGGTLYALYTNEGQGRQNRKLAVAHHKRHNGRSEFTVAQNTKGVLCSSDDSFVGSLTANLMGSKYHIWDQVESCSC</sequence>
<comment type="similarity">
    <text evidence="1">Belongs to the TUB family.</text>
</comment>
<reference evidence="4" key="1">
    <citation type="submission" date="2022-12" db="EMBL/GenBank/DDBJ databases">
        <title>Draft genome assemblies for two species of Escallonia (Escalloniales).</title>
        <authorList>
            <person name="Chanderbali A."/>
            <person name="Dervinis C."/>
            <person name="Anghel I."/>
            <person name="Soltis D."/>
            <person name="Soltis P."/>
            <person name="Zapata F."/>
        </authorList>
    </citation>
    <scope>NUCLEOTIDE SEQUENCE</scope>
    <source>
        <strain evidence="4">UCBG92.1500</strain>
        <tissue evidence="4">Leaf</tissue>
    </source>
</reference>
<dbReference type="Pfam" id="PF01167">
    <property type="entry name" value="Tub"/>
    <property type="match status" value="1"/>
</dbReference>
<protein>
    <recommendedName>
        <fullName evidence="3">Tubby C-terminal domain-containing protein</fullName>
    </recommendedName>
</protein>
<dbReference type="InterPro" id="IPR025659">
    <property type="entry name" value="Tubby-like_C"/>
</dbReference>
<dbReference type="InterPro" id="IPR000007">
    <property type="entry name" value="Tubby_C"/>
</dbReference>
<evidence type="ECO:0000256" key="1">
    <source>
        <dbReference type="ARBA" id="ARBA00007129"/>
    </source>
</evidence>
<dbReference type="PANTHER" id="PTHR16517">
    <property type="entry name" value="TUBBY-RELATED"/>
    <property type="match status" value="1"/>
</dbReference>
<dbReference type="AlphaFoldDB" id="A0AA88RM56"/>
<dbReference type="SUPFAM" id="SSF54518">
    <property type="entry name" value="Tubby C-terminal domain-like"/>
    <property type="match status" value="1"/>
</dbReference>
<evidence type="ECO:0000313" key="5">
    <source>
        <dbReference type="Proteomes" id="UP001187471"/>
    </source>
</evidence>
<organism evidence="4 5">
    <name type="scientific">Escallonia rubra</name>
    <dbReference type="NCBI Taxonomy" id="112253"/>
    <lineage>
        <taxon>Eukaryota</taxon>
        <taxon>Viridiplantae</taxon>
        <taxon>Streptophyta</taxon>
        <taxon>Embryophyta</taxon>
        <taxon>Tracheophyta</taxon>
        <taxon>Spermatophyta</taxon>
        <taxon>Magnoliopsida</taxon>
        <taxon>eudicotyledons</taxon>
        <taxon>Gunneridae</taxon>
        <taxon>Pentapetalae</taxon>
        <taxon>asterids</taxon>
        <taxon>campanulids</taxon>
        <taxon>Escalloniales</taxon>
        <taxon>Escalloniaceae</taxon>
        <taxon>Escallonia</taxon>
    </lineage>
</organism>
<dbReference type="EMBL" id="JAVXUO010002057">
    <property type="protein sequence ID" value="KAK2976600.1"/>
    <property type="molecule type" value="Genomic_DNA"/>
</dbReference>
<feature type="region of interest" description="Disordered" evidence="2">
    <location>
        <begin position="55"/>
        <end position="84"/>
    </location>
</feature>
<keyword evidence="5" id="KW-1185">Reference proteome</keyword>